<evidence type="ECO:0000313" key="3">
    <source>
        <dbReference type="Proteomes" id="UP000240493"/>
    </source>
</evidence>
<sequence>MPDAEMPIFRGQPNASPGRLSKAGNHKKNDSSRDDQMAHCRARAQASNRCVRPVWRLSPPHVLFIPPGVRRPSFSSVSVPSCRSQSLLSRSPVLVSLCVAAGKRCSAASSSDVLALSISAFRSPCELLPFLATSNTWPRLPRYEQKRASSPPLHRPI</sequence>
<keyword evidence="3" id="KW-1185">Reference proteome</keyword>
<dbReference type="EMBL" id="KZ679256">
    <property type="protein sequence ID" value="PTB46058.1"/>
    <property type="molecule type" value="Genomic_DNA"/>
</dbReference>
<proteinExistence type="predicted"/>
<protein>
    <submittedName>
        <fullName evidence="2">Uncharacterized protein</fullName>
    </submittedName>
</protein>
<evidence type="ECO:0000256" key="1">
    <source>
        <dbReference type="SAM" id="MobiDB-lite"/>
    </source>
</evidence>
<evidence type="ECO:0000313" key="2">
    <source>
        <dbReference type="EMBL" id="PTB46058.1"/>
    </source>
</evidence>
<name>A0A2T3ZMN0_TRIA4</name>
<feature type="region of interest" description="Disordered" evidence="1">
    <location>
        <begin position="1"/>
        <end position="35"/>
    </location>
</feature>
<gene>
    <name evidence="2" type="ORF">M441DRAFT_208416</name>
</gene>
<dbReference type="AlphaFoldDB" id="A0A2T3ZMN0"/>
<dbReference type="Proteomes" id="UP000240493">
    <property type="component" value="Unassembled WGS sequence"/>
</dbReference>
<organism evidence="2 3">
    <name type="scientific">Trichoderma asperellum (strain ATCC 204424 / CBS 433.97 / NBRC 101777)</name>
    <dbReference type="NCBI Taxonomy" id="1042311"/>
    <lineage>
        <taxon>Eukaryota</taxon>
        <taxon>Fungi</taxon>
        <taxon>Dikarya</taxon>
        <taxon>Ascomycota</taxon>
        <taxon>Pezizomycotina</taxon>
        <taxon>Sordariomycetes</taxon>
        <taxon>Hypocreomycetidae</taxon>
        <taxon>Hypocreales</taxon>
        <taxon>Hypocreaceae</taxon>
        <taxon>Trichoderma</taxon>
    </lineage>
</organism>
<reference evidence="2 3" key="1">
    <citation type="submission" date="2016-07" db="EMBL/GenBank/DDBJ databases">
        <title>Multiple horizontal gene transfer events from other fungi enriched the ability of initially mycotrophic Trichoderma (Ascomycota) to feed on dead plant biomass.</title>
        <authorList>
            <consortium name="DOE Joint Genome Institute"/>
            <person name="Aerts A."/>
            <person name="Atanasova L."/>
            <person name="Chenthamara K."/>
            <person name="Zhang J."/>
            <person name="Grujic M."/>
            <person name="Henrissat B."/>
            <person name="Kuo A."/>
            <person name="Salamov A."/>
            <person name="Lipzen A."/>
            <person name="Labutti K."/>
            <person name="Barry K."/>
            <person name="Miao Y."/>
            <person name="Rahimi M.J."/>
            <person name="Shen Q."/>
            <person name="Grigoriev I.V."/>
            <person name="Kubicek C.P."/>
            <person name="Druzhinina I.S."/>
        </authorList>
    </citation>
    <scope>NUCLEOTIDE SEQUENCE [LARGE SCALE GENOMIC DNA]</scope>
    <source>
        <strain evidence="2 3">CBS 433.97</strain>
    </source>
</reference>
<accession>A0A2T3ZMN0</accession>